<keyword evidence="2" id="KW-0614">Plasmid</keyword>
<feature type="transmembrane region" description="Helical" evidence="1">
    <location>
        <begin position="40"/>
        <end position="67"/>
    </location>
</feature>
<dbReference type="EMBL" id="MN956836">
    <property type="protein sequence ID" value="QTX14703.1"/>
    <property type="molecule type" value="Genomic_DNA"/>
</dbReference>
<accession>A0A8B0SQZ8</accession>
<keyword evidence="1" id="KW-1133">Transmembrane helix</keyword>
<reference evidence="2" key="1">
    <citation type="submission" date="2020-01" db="EMBL/GenBank/DDBJ databases">
        <authorList>
            <person name="Qin S."/>
        </authorList>
    </citation>
    <scope>NUCLEOTIDE SEQUENCE</scope>
    <source>
        <strain evidence="2">CVir17-16-YZ6g</strain>
        <plasmid evidence="2">p17-15-vir-like</plasmid>
    </source>
</reference>
<sequence>MSCHIHQQFELAPIINIRKPPQSPLFKHATKRLSRALKKVSYIGIVFGSGTMFSASFFVTSAFWWVFSNKIQVIGYS</sequence>
<name>A0A8B0SQZ8_KLEPN</name>
<keyword evidence="1" id="KW-0472">Membrane</keyword>
<dbReference type="AlphaFoldDB" id="A0A8B0SQZ8"/>
<protein>
    <recommendedName>
        <fullName evidence="3">Transmembrane protein</fullName>
    </recommendedName>
</protein>
<evidence type="ECO:0000313" key="2">
    <source>
        <dbReference type="EMBL" id="QTX14703.1"/>
    </source>
</evidence>
<evidence type="ECO:0000256" key="1">
    <source>
        <dbReference type="SAM" id="Phobius"/>
    </source>
</evidence>
<keyword evidence="1" id="KW-0812">Transmembrane</keyword>
<proteinExistence type="predicted"/>
<geneLocation type="plasmid" evidence="2">
    <name>p17-15-vir-like</name>
</geneLocation>
<organism evidence="2">
    <name type="scientific">Klebsiella pneumoniae</name>
    <dbReference type="NCBI Taxonomy" id="573"/>
    <lineage>
        <taxon>Bacteria</taxon>
        <taxon>Pseudomonadati</taxon>
        <taxon>Pseudomonadota</taxon>
        <taxon>Gammaproteobacteria</taxon>
        <taxon>Enterobacterales</taxon>
        <taxon>Enterobacteriaceae</taxon>
        <taxon>Klebsiella/Raoultella group</taxon>
        <taxon>Klebsiella</taxon>
        <taxon>Klebsiella pneumoniae complex</taxon>
    </lineage>
</organism>
<evidence type="ECO:0008006" key="3">
    <source>
        <dbReference type="Google" id="ProtNLM"/>
    </source>
</evidence>